<dbReference type="AlphaFoldDB" id="A0AAD8A0N7"/>
<protein>
    <submittedName>
        <fullName evidence="1">Uncharacterized protein</fullName>
    </submittedName>
</protein>
<evidence type="ECO:0000313" key="1">
    <source>
        <dbReference type="EMBL" id="KAJ9590450.1"/>
    </source>
</evidence>
<dbReference type="PANTHER" id="PTHR13318">
    <property type="entry name" value="PARTNER OF PAIRED, ISOFORM B-RELATED"/>
    <property type="match status" value="1"/>
</dbReference>
<gene>
    <name evidence="1" type="ORF">L9F63_016537</name>
</gene>
<reference evidence="1" key="2">
    <citation type="submission" date="2023-05" db="EMBL/GenBank/DDBJ databases">
        <authorList>
            <person name="Fouks B."/>
        </authorList>
    </citation>
    <scope>NUCLEOTIDE SEQUENCE</scope>
    <source>
        <strain evidence="1">Stay&amp;Tobe</strain>
        <tissue evidence="1">Testes</tissue>
    </source>
</reference>
<proteinExistence type="predicted"/>
<dbReference type="GO" id="GO:0019005">
    <property type="term" value="C:SCF ubiquitin ligase complex"/>
    <property type="evidence" value="ECO:0007669"/>
    <property type="project" value="TreeGrafter"/>
</dbReference>
<keyword evidence="2" id="KW-1185">Reference proteome</keyword>
<reference evidence="1" key="1">
    <citation type="journal article" date="2023" name="IScience">
        <title>Live-bearing cockroach genome reveals convergent evolutionary mechanisms linked to viviparity in insects and beyond.</title>
        <authorList>
            <person name="Fouks B."/>
            <person name="Harrison M.C."/>
            <person name="Mikhailova A.A."/>
            <person name="Marchal E."/>
            <person name="English S."/>
            <person name="Carruthers M."/>
            <person name="Jennings E.C."/>
            <person name="Chiamaka E.L."/>
            <person name="Frigard R.A."/>
            <person name="Pippel M."/>
            <person name="Attardo G.M."/>
            <person name="Benoit J.B."/>
            <person name="Bornberg-Bauer E."/>
            <person name="Tobe S.S."/>
        </authorList>
    </citation>
    <scope>NUCLEOTIDE SEQUENCE</scope>
    <source>
        <strain evidence="1">Stay&amp;Tobe</strain>
    </source>
</reference>
<name>A0AAD8A0N7_DIPPU</name>
<accession>A0AAD8A0N7</accession>
<dbReference type="Proteomes" id="UP001233999">
    <property type="component" value="Unassembled WGS sequence"/>
</dbReference>
<dbReference type="Gene3D" id="3.80.10.10">
    <property type="entry name" value="Ribonuclease Inhibitor"/>
    <property type="match status" value="2"/>
</dbReference>
<dbReference type="PANTHER" id="PTHR13318:SF95">
    <property type="entry name" value="F-BOX PROTEIN YLR352W"/>
    <property type="match status" value="1"/>
</dbReference>
<dbReference type="InterPro" id="IPR032675">
    <property type="entry name" value="LRR_dom_sf"/>
</dbReference>
<dbReference type="GO" id="GO:0031146">
    <property type="term" value="P:SCF-dependent proteasomal ubiquitin-dependent protein catabolic process"/>
    <property type="evidence" value="ECO:0007669"/>
    <property type="project" value="TreeGrafter"/>
</dbReference>
<evidence type="ECO:0000313" key="2">
    <source>
        <dbReference type="Proteomes" id="UP001233999"/>
    </source>
</evidence>
<comment type="caution">
    <text evidence="1">The sequence shown here is derived from an EMBL/GenBank/DDBJ whole genome shotgun (WGS) entry which is preliminary data.</text>
</comment>
<organism evidence="1 2">
    <name type="scientific">Diploptera punctata</name>
    <name type="common">Pacific beetle cockroach</name>
    <dbReference type="NCBI Taxonomy" id="6984"/>
    <lineage>
        <taxon>Eukaryota</taxon>
        <taxon>Metazoa</taxon>
        <taxon>Ecdysozoa</taxon>
        <taxon>Arthropoda</taxon>
        <taxon>Hexapoda</taxon>
        <taxon>Insecta</taxon>
        <taxon>Pterygota</taxon>
        <taxon>Neoptera</taxon>
        <taxon>Polyneoptera</taxon>
        <taxon>Dictyoptera</taxon>
        <taxon>Blattodea</taxon>
        <taxon>Blaberoidea</taxon>
        <taxon>Blaberidae</taxon>
        <taxon>Diplopterinae</taxon>
        <taxon>Diploptera</taxon>
    </lineage>
</organism>
<sequence>MRKSIHDLRTAVSLNKVTNYCTKELEPLNFRMFISSLEIQKRIALDAILIVDKLITKNERSVISIGHSTYSAISSIIMENILISYMEHLDVTKLKNRHSQKALILNIKWLKGILELTLPENCPALPEFTRDMKYLKKLEKFQLLTSCTDAIIKRLGENCPNMNYLNISFSKKVTNECLQNLLSLKKLTYLNISSTYISIDTYKIILNQLKSITNISWRENGIEEILTDIDEEILKHKDTFEGKIKAPKILVGRCPNIVSLTLETSEIIDLTPISEFGTLENVTLNGVNFALCNVVNIFGELGIFLSSVYLKSIEELNVSILVKYCMCLHSLTIENCKFSSDEINTVFAMPHFQNLTKLSLMSNTGDRWYINNVKYYKDLWTLNADSVEGFDDDFFKEAFENGAFTNLHEFTVRKGGRISIKTANLLIDSCPDLKVIGYLKEWTGLTPIDTEMIMEKIRENNYNLKVS</sequence>
<dbReference type="EMBL" id="JASPKZ010004216">
    <property type="protein sequence ID" value="KAJ9590450.1"/>
    <property type="molecule type" value="Genomic_DNA"/>
</dbReference>
<dbReference type="SUPFAM" id="SSF52058">
    <property type="entry name" value="L domain-like"/>
    <property type="match status" value="1"/>
</dbReference>